<dbReference type="OrthoDB" id="4426339at2"/>
<dbReference type="Gene3D" id="3.40.50.720">
    <property type="entry name" value="NAD(P)-binding Rossmann-like Domain"/>
    <property type="match status" value="1"/>
</dbReference>
<protein>
    <submittedName>
        <fullName evidence="2">Bacteriocin biosynthesis cyclodehydratase domain-containing protein</fullName>
    </submittedName>
</protein>
<proteinExistence type="predicted"/>
<dbReference type="AlphaFoldDB" id="A0A2U1F8J7"/>
<dbReference type="InterPro" id="IPR035985">
    <property type="entry name" value="Ubiquitin-activating_enz"/>
</dbReference>
<comment type="caution">
    <text evidence="2">The sequence shown here is derived from an EMBL/GenBank/DDBJ whole genome shotgun (WGS) entry which is preliminary data.</text>
</comment>
<dbReference type="Proteomes" id="UP000245639">
    <property type="component" value="Unassembled WGS sequence"/>
</dbReference>
<dbReference type="SUPFAM" id="SSF69572">
    <property type="entry name" value="Activating enzymes of the ubiquitin-like proteins"/>
    <property type="match status" value="1"/>
</dbReference>
<dbReference type="RefSeq" id="WP_116709204.1">
    <property type="nucleotide sequence ID" value="NZ_QEKW01000008.1"/>
</dbReference>
<name>A0A2U1F8J7_9PSEU</name>
<dbReference type="EMBL" id="QEKW01000008">
    <property type="protein sequence ID" value="PVZ08488.1"/>
    <property type="molecule type" value="Genomic_DNA"/>
</dbReference>
<feature type="compositionally biased region" description="Pro residues" evidence="1">
    <location>
        <begin position="1"/>
        <end position="20"/>
    </location>
</feature>
<feature type="region of interest" description="Disordered" evidence="1">
    <location>
        <begin position="1"/>
        <end position="24"/>
    </location>
</feature>
<evidence type="ECO:0000313" key="3">
    <source>
        <dbReference type="Proteomes" id="UP000245639"/>
    </source>
</evidence>
<feature type="region of interest" description="Disordered" evidence="1">
    <location>
        <begin position="332"/>
        <end position="371"/>
    </location>
</feature>
<sequence length="371" mass="37993">MILPDRPPAPVPAARPPLPARPRLRHPALHRAPDVLQFGVDPPDALVLDGLTPPLARMIDALDGSRPVARVLADAVATGASPTAARGLLDCLHTAGLLAAPDAPDGSRAPSRRRVVVHGGGRVAVAVACLLAAAGVGRVLVEAEGTVVRGDTGTGLLPDDVGRPARIAAAEAVARTAGRIPPDHRPGARRAAAARADLVVLADAARPDPVTAQRLVLDGRRHLPVAADGGAGTVGPLVVPGRTPCLRCEDLVRAEEDPAWPRVAAELGRRRDPAPVALAAATAALAAAEVLALLDDAGPASWGATLRLGADGTRHDRAVRRHPACGCDVMARRPGPAPRSMAAPEAPREAEVARPGRAVRARAGDNGDRAR</sequence>
<evidence type="ECO:0000256" key="1">
    <source>
        <dbReference type="SAM" id="MobiDB-lite"/>
    </source>
</evidence>
<evidence type="ECO:0000313" key="2">
    <source>
        <dbReference type="EMBL" id="PVZ08488.1"/>
    </source>
</evidence>
<accession>A0A2U1F8J7</accession>
<reference evidence="2 3" key="1">
    <citation type="submission" date="2018-04" db="EMBL/GenBank/DDBJ databases">
        <title>Genomic Encyclopedia of Type Strains, Phase IV (KMG-IV): sequencing the most valuable type-strain genomes for metagenomic binning, comparative biology and taxonomic classification.</title>
        <authorList>
            <person name="Goeker M."/>
        </authorList>
    </citation>
    <scope>NUCLEOTIDE SEQUENCE [LARGE SCALE GENOMIC DNA]</scope>
    <source>
        <strain evidence="2 3">DSM 45771</strain>
    </source>
</reference>
<organism evidence="2 3">
    <name type="scientific">Actinomycetospora cinnamomea</name>
    <dbReference type="NCBI Taxonomy" id="663609"/>
    <lineage>
        <taxon>Bacteria</taxon>
        <taxon>Bacillati</taxon>
        <taxon>Actinomycetota</taxon>
        <taxon>Actinomycetes</taxon>
        <taxon>Pseudonocardiales</taxon>
        <taxon>Pseudonocardiaceae</taxon>
        <taxon>Actinomycetospora</taxon>
    </lineage>
</organism>
<feature type="compositionally biased region" description="Basic and acidic residues" evidence="1">
    <location>
        <begin position="362"/>
        <end position="371"/>
    </location>
</feature>
<dbReference type="GO" id="GO:0008641">
    <property type="term" value="F:ubiquitin-like modifier activating enzyme activity"/>
    <property type="evidence" value="ECO:0007669"/>
    <property type="project" value="InterPro"/>
</dbReference>
<gene>
    <name evidence="2" type="ORF">C8D89_10885</name>
</gene>
<keyword evidence="3" id="KW-1185">Reference proteome</keyword>